<keyword evidence="6" id="KW-0411">Iron-sulfur</keyword>
<dbReference type="SUPFAM" id="SSF52343">
    <property type="entry name" value="Ferredoxin reductase-like, C-terminal NADP-linked domain"/>
    <property type="match status" value="1"/>
</dbReference>
<dbReference type="GO" id="GO:0018620">
    <property type="term" value="F:phthalate 4,5-dioxygenase activity"/>
    <property type="evidence" value="ECO:0007669"/>
    <property type="project" value="UniProtKB-EC"/>
</dbReference>
<keyword evidence="2" id="KW-0001">2Fe-2S</keyword>
<reference evidence="9 10" key="1">
    <citation type="submission" date="2017-03" db="EMBL/GenBank/DDBJ databases">
        <authorList>
            <person name="Afonso C.L."/>
            <person name="Miller P.J."/>
            <person name="Scott M.A."/>
            <person name="Spackman E."/>
            <person name="Goraichik I."/>
            <person name="Dimitrov K.M."/>
            <person name="Suarez D.L."/>
            <person name="Swayne D.E."/>
        </authorList>
    </citation>
    <scope>NUCLEOTIDE SEQUENCE [LARGE SCALE GENOMIC DNA]</scope>
    <source>
        <strain evidence="9 10">CECT 7691</strain>
    </source>
</reference>
<keyword evidence="4 9" id="KW-0560">Oxidoreductase</keyword>
<dbReference type="Gene3D" id="2.40.30.10">
    <property type="entry name" value="Translation factors"/>
    <property type="match status" value="1"/>
</dbReference>
<dbReference type="CDD" id="cd00207">
    <property type="entry name" value="fer2"/>
    <property type="match status" value="1"/>
</dbReference>
<evidence type="ECO:0000256" key="6">
    <source>
        <dbReference type="ARBA" id="ARBA00023014"/>
    </source>
</evidence>
<keyword evidence="9" id="KW-0223">Dioxygenase</keyword>
<accession>A0A1Y5TXB5</accession>
<evidence type="ECO:0000256" key="4">
    <source>
        <dbReference type="ARBA" id="ARBA00023002"/>
    </source>
</evidence>
<evidence type="ECO:0000256" key="2">
    <source>
        <dbReference type="ARBA" id="ARBA00022714"/>
    </source>
</evidence>
<dbReference type="InterPro" id="IPR006058">
    <property type="entry name" value="2Fe2S_fd_BS"/>
</dbReference>
<keyword evidence="1" id="KW-0285">Flavoprotein</keyword>
<name>A0A1Y5TXB5_9PROT</name>
<dbReference type="AlphaFoldDB" id="A0A1Y5TXB5"/>
<feature type="domain" description="2Fe-2S ferredoxin-type" evidence="7">
    <location>
        <begin position="241"/>
        <end position="326"/>
    </location>
</feature>
<dbReference type="InterPro" id="IPR017938">
    <property type="entry name" value="Riboflavin_synthase-like_b-brl"/>
</dbReference>
<dbReference type="PROSITE" id="PS00197">
    <property type="entry name" value="2FE2S_FER_1"/>
    <property type="match status" value="1"/>
</dbReference>
<dbReference type="RefSeq" id="WP_085885287.1">
    <property type="nucleotide sequence ID" value="NZ_FWFR01000004.1"/>
</dbReference>
<keyword evidence="10" id="KW-1185">Reference proteome</keyword>
<dbReference type="CDD" id="cd06185">
    <property type="entry name" value="PDR_like"/>
    <property type="match status" value="1"/>
</dbReference>
<dbReference type="PANTHER" id="PTHR47354:SF1">
    <property type="entry name" value="CARNITINE MONOOXYGENASE REDUCTASE SUBUNIT"/>
    <property type="match status" value="1"/>
</dbReference>
<dbReference type="Pfam" id="PF00175">
    <property type="entry name" value="NAD_binding_1"/>
    <property type="match status" value="1"/>
</dbReference>
<dbReference type="InterPro" id="IPR001433">
    <property type="entry name" value="OxRdtase_FAD/NAD-bd"/>
</dbReference>
<dbReference type="EC" id="1.14.12.7" evidence="9"/>
<protein>
    <submittedName>
        <fullName evidence="9">Phthalate 4,5-dioxygenase oxygenase reductase subunit</fullName>
        <ecNumber evidence="9">1.14.12.7</ecNumber>
    </submittedName>
</protein>
<dbReference type="InterPro" id="IPR008333">
    <property type="entry name" value="Cbr1-like_FAD-bd_dom"/>
</dbReference>
<dbReference type="EMBL" id="FWFR01000004">
    <property type="protein sequence ID" value="SLN75756.1"/>
    <property type="molecule type" value="Genomic_DNA"/>
</dbReference>
<evidence type="ECO:0000259" key="8">
    <source>
        <dbReference type="PROSITE" id="PS51384"/>
    </source>
</evidence>
<feature type="domain" description="FAD-binding FR-type" evidence="8">
    <location>
        <begin position="13"/>
        <end position="115"/>
    </location>
</feature>
<evidence type="ECO:0000259" key="7">
    <source>
        <dbReference type="PROSITE" id="PS51085"/>
    </source>
</evidence>
<sequence length="326" mass="36029">MNETDGMAAPAGGELTPVLVTEKRIAANDVCVMRLALPNGPPMLPFTPGAHIPVRTPSGAMRTYSLANDPAERDHYEIGVKIEREGRGGSLSMAEKLDAGDMLEIGAPRNDFELVPAGRYLFIAGGIGITPIMSMCRSLRRRGDVEFRLIYCTRSPAETAFLDVVGENWLAERTLLHHDRGDPAAIYDFWPELETADDRHVYCCGPKPMLEDIRDMSGHWPVHQVHFEDFLPVVAVREGDREFTVELSRSGRVITIPADRSVLETLRDAGLDLRSSCESGTCGTCRTRVVSGEPEHRDLVLTDQERKNSMMICVSRARGGKLVLDL</sequence>
<dbReference type="InParanoid" id="A0A1Y5TXB5"/>
<dbReference type="Pfam" id="PF00970">
    <property type="entry name" value="FAD_binding_6"/>
    <property type="match status" value="1"/>
</dbReference>
<dbReference type="PRINTS" id="PR00409">
    <property type="entry name" value="PHDIOXRDTASE"/>
</dbReference>
<dbReference type="InterPro" id="IPR036010">
    <property type="entry name" value="2Fe-2S_ferredoxin-like_sf"/>
</dbReference>
<dbReference type="PROSITE" id="PS51085">
    <property type="entry name" value="2FE2S_FER_2"/>
    <property type="match status" value="1"/>
</dbReference>
<dbReference type="Proteomes" id="UP000193200">
    <property type="component" value="Unassembled WGS sequence"/>
</dbReference>
<keyword evidence="5" id="KW-0408">Iron</keyword>
<dbReference type="PANTHER" id="PTHR47354">
    <property type="entry name" value="NADH OXIDOREDUCTASE HCR"/>
    <property type="match status" value="1"/>
</dbReference>
<dbReference type="GO" id="GO:0046872">
    <property type="term" value="F:metal ion binding"/>
    <property type="evidence" value="ECO:0007669"/>
    <property type="project" value="UniProtKB-KW"/>
</dbReference>
<dbReference type="Gene3D" id="3.40.50.80">
    <property type="entry name" value="Nucleotide-binding domain of ferredoxin-NADP reductase (FNR) module"/>
    <property type="match status" value="1"/>
</dbReference>
<dbReference type="PROSITE" id="PS51384">
    <property type="entry name" value="FAD_FR"/>
    <property type="match status" value="1"/>
</dbReference>
<gene>
    <name evidence="9" type="primary">pht2</name>
    <name evidence="9" type="ORF">OCH7691_03948</name>
</gene>
<evidence type="ECO:0000256" key="1">
    <source>
        <dbReference type="ARBA" id="ARBA00022630"/>
    </source>
</evidence>
<dbReference type="InterPro" id="IPR001041">
    <property type="entry name" value="2Fe-2S_ferredoxin-type"/>
</dbReference>
<dbReference type="InterPro" id="IPR050415">
    <property type="entry name" value="MRET"/>
</dbReference>
<evidence type="ECO:0000256" key="3">
    <source>
        <dbReference type="ARBA" id="ARBA00022723"/>
    </source>
</evidence>
<organism evidence="9 10">
    <name type="scientific">Oceanibacterium hippocampi</name>
    <dbReference type="NCBI Taxonomy" id="745714"/>
    <lineage>
        <taxon>Bacteria</taxon>
        <taxon>Pseudomonadati</taxon>
        <taxon>Pseudomonadota</taxon>
        <taxon>Alphaproteobacteria</taxon>
        <taxon>Sneathiellales</taxon>
        <taxon>Sneathiellaceae</taxon>
        <taxon>Oceanibacterium</taxon>
    </lineage>
</organism>
<dbReference type="InterPro" id="IPR012675">
    <property type="entry name" value="Beta-grasp_dom_sf"/>
</dbReference>
<dbReference type="InterPro" id="IPR017927">
    <property type="entry name" value="FAD-bd_FR_type"/>
</dbReference>
<dbReference type="FunCoup" id="A0A1Y5TXB5">
    <property type="interactions" value="85"/>
</dbReference>
<evidence type="ECO:0000313" key="10">
    <source>
        <dbReference type="Proteomes" id="UP000193200"/>
    </source>
</evidence>
<evidence type="ECO:0000256" key="5">
    <source>
        <dbReference type="ARBA" id="ARBA00023004"/>
    </source>
</evidence>
<dbReference type="OrthoDB" id="9792185at2"/>
<keyword evidence="3" id="KW-0479">Metal-binding</keyword>
<dbReference type="Gene3D" id="3.10.20.30">
    <property type="match status" value="1"/>
</dbReference>
<dbReference type="Pfam" id="PF00111">
    <property type="entry name" value="Fer2"/>
    <property type="match status" value="1"/>
</dbReference>
<dbReference type="SUPFAM" id="SSF54292">
    <property type="entry name" value="2Fe-2S ferredoxin-like"/>
    <property type="match status" value="1"/>
</dbReference>
<dbReference type="GO" id="GO:0051537">
    <property type="term" value="F:2 iron, 2 sulfur cluster binding"/>
    <property type="evidence" value="ECO:0007669"/>
    <property type="project" value="UniProtKB-KW"/>
</dbReference>
<evidence type="ECO:0000313" key="9">
    <source>
        <dbReference type="EMBL" id="SLN75756.1"/>
    </source>
</evidence>
<dbReference type="InterPro" id="IPR039261">
    <property type="entry name" value="FNR_nucleotide-bd"/>
</dbReference>
<proteinExistence type="predicted"/>
<dbReference type="SUPFAM" id="SSF63380">
    <property type="entry name" value="Riboflavin synthase domain-like"/>
    <property type="match status" value="1"/>
</dbReference>